<dbReference type="SMART" id="SM00823">
    <property type="entry name" value="PKS_PP"/>
    <property type="match status" value="1"/>
</dbReference>
<dbReference type="Gene3D" id="3.40.50.720">
    <property type="entry name" value="NAD(P)-binding Rossmann-like Domain"/>
    <property type="match status" value="1"/>
</dbReference>
<dbReference type="Pfam" id="PF08659">
    <property type="entry name" value="KR"/>
    <property type="match status" value="1"/>
</dbReference>
<dbReference type="PANTHER" id="PTHR45681:SF6">
    <property type="entry name" value="POLYKETIDE SYNTHASE 37"/>
    <property type="match status" value="1"/>
</dbReference>
<evidence type="ECO:0000256" key="2">
    <source>
        <dbReference type="ARBA" id="ARBA00022553"/>
    </source>
</evidence>
<dbReference type="GO" id="GO:0016740">
    <property type="term" value="F:transferase activity"/>
    <property type="evidence" value="ECO:0007669"/>
    <property type="project" value="UniProtKB-KW"/>
</dbReference>
<dbReference type="SUPFAM" id="SSF51735">
    <property type="entry name" value="NAD(P)-binding Rossmann-fold domains"/>
    <property type="match status" value="2"/>
</dbReference>
<dbReference type="PROSITE" id="PS50075">
    <property type="entry name" value="CARRIER"/>
    <property type="match status" value="1"/>
</dbReference>
<dbReference type="InterPro" id="IPR016036">
    <property type="entry name" value="Malonyl_transacylase_ACP-bd"/>
</dbReference>
<dbReference type="Proteomes" id="UP000001020">
    <property type="component" value="Chromosome"/>
</dbReference>
<dbReference type="PANTHER" id="PTHR45681">
    <property type="entry name" value="POLYKETIDE SYNTHASE 44-RELATED"/>
    <property type="match status" value="1"/>
</dbReference>
<keyword evidence="6" id="KW-1185">Reference proteome</keyword>
<reference evidence="5 6" key="1">
    <citation type="journal article" date="2002" name="J. Bacteriol.">
        <title>Whole-genome comparison of Mycobacterium tuberculosis clinical and laboratory strains.</title>
        <authorList>
            <person name="Fleischmann R.D."/>
            <person name="Alland D."/>
            <person name="Eisen J.A."/>
            <person name="Carpenter L."/>
            <person name="White O."/>
            <person name="Peterson J."/>
            <person name="DeBoy R."/>
            <person name="Dodson R."/>
            <person name="Gwinn M."/>
            <person name="Haft D."/>
            <person name="Hickey E."/>
            <person name="Kolonay J.F."/>
            <person name="Nelson W.C."/>
            <person name="Umayam L.A."/>
            <person name="Ermolaeva M."/>
            <person name="Salzberg S.L."/>
            <person name="Delcher A."/>
            <person name="Utterback T."/>
            <person name="Weidman J."/>
            <person name="Khouri H."/>
            <person name="Gill J."/>
            <person name="Mikula A."/>
            <person name="Bishai W."/>
            <person name="Jacobs Jr W.R.Jr."/>
            <person name="Venter J.C."/>
            <person name="Fraser C.M."/>
        </authorList>
    </citation>
    <scope>NUCLEOTIDE SEQUENCE [LARGE SCALE GENOMIC DNA]</scope>
    <source>
        <strain evidence="6">CDC 1551 / Oshkosh</strain>
    </source>
</reference>
<dbReference type="SMART" id="SM00822">
    <property type="entry name" value="PKS_KR"/>
    <property type="match status" value="1"/>
</dbReference>
<dbReference type="InterPro" id="IPR013968">
    <property type="entry name" value="PKS_KR"/>
</dbReference>
<dbReference type="InterPro" id="IPR014043">
    <property type="entry name" value="Acyl_transferase_dom"/>
</dbReference>
<dbReference type="Pfam" id="PF00698">
    <property type="entry name" value="Acyl_transf_1"/>
    <property type="match status" value="1"/>
</dbReference>
<dbReference type="KEGG" id="mtc:MT2449"/>
<keyword evidence="2" id="KW-0597">Phosphoprotein</keyword>
<dbReference type="InterPro" id="IPR036291">
    <property type="entry name" value="NAD(P)-bd_dom_sf"/>
</dbReference>
<dbReference type="InterPro" id="IPR006162">
    <property type="entry name" value="Ppantetheine_attach_site"/>
</dbReference>
<feature type="domain" description="Carrier" evidence="4">
    <location>
        <begin position="917"/>
        <end position="995"/>
    </location>
</feature>
<dbReference type="InterPro" id="IPR009081">
    <property type="entry name" value="PP-bd_ACP"/>
</dbReference>
<dbReference type="HOGENOM" id="CLU_003799_0_0_11"/>
<keyword evidence="1" id="KW-0596">Phosphopantetheine</keyword>
<dbReference type="PROSITE" id="PS00012">
    <property type="entry name" value="PHOSPHOPANTETHEINE"/>
    <property type="match status" value="1"/>
</dbReference>
<accession>Q7D790</accession>
<dbReference type="CDD" id="cd05274">
    <property type="entry name" value="KR_FAS_SDR_x"/>
    <property type="match status" value="1"/>
</dbReference>
<evidence type="ECO:0000313" key="5">
    <source>
        <dbReference type="EMBL" id="AAK46744.1"/>
    </source>
</evidence>
<dbReference type="SUPFAM" id="SSF47336">
    <property type="entry name" value="ACP-like"/>
    <property type="match status" value="1"/>
</dbReference>
<dbReference type="AlphaFoldDB" id="Q7D790"/>
<dbReference type="EMBL" id="AE000516">
    <property type="protein sequence ID" value="AAK46744.1"/>
    <property type="molecule type" value="Genomic_DNA"/>
</dbReference>
<dbReference type="Pfam" id="PF00550">
    <property type="entry name" value="PP-binding"/>
    <property type="match status" value="1"/>
</dbReference>
<proteinExistence type="predicted"/>
<dbReference type="SUPFAM" id="SSF55048">
    <property type="entry name" value="Probable ACP-binding domain of malonyl-CoA ACP transacylase"/>
    <property type="match status" value="1"/>
</dbReference>
<evidence type="ECO:0000256" key="3">
    <source>
        <dbReference type="ARBA" id="ARBA00022679"/>
    </source>
</evidence>
<dbReference type="GO" id="GO:0031177">
    <property type="term" value="F:phosphopantetheine binding"/>
    <property type="evidence" value="ECO:0007669"/>
    <property type="project" value="InterPro"/>
</dbReference>
<evidence type="ECO:0000313" key="6">
    <source>
        <dbReference type="Proteomes" id="UP000001020"/>
    </source>
</evidence>
<keyword evidence="3" id="KW-0808">Transferase</keyword>
<evidence type="ECO:0000259" key="4">
    <source>
        <dbReference type="PROSITE" id="PS50075"/>
    </source>
</evidence>
<dbReference type="InterPro" id="IPR036736">
    <property type="entry name" value="ACP-like_sf"/>
</dbReference>
<dbReference type="InterPro" id="IPR057326">
    <property type="entry name" value="KR_dom"/>
</dbReference>
<sequence>MWGGVMAPKQLPDGRVAVLLSAHAEELIGPDARAIADYLERFPATTVTEVARQLRKTRRVRRHRAVLRAADRLELAEGLRALAAGREHPLIARSSLGSAPRQAFVFPGQGGHWPGMGAVAYRELPTYRTATDTCAAAFAAAGVDSPLPYLIAPPGTDERQAFCEIEIEGAQFVHAVALAEVWRSCGVLPDLTVGHSLGEVAAAYLAGSITLSDAVAVVAARANVVGRLPGRYAVAALGIGEQDASALIATTGGWLELSVVNASSTVAVSGERQAVAAIVDTVRSSGHFARGITVGFPVHTSVLESLRDELCEQLPDSEFMEAPVQFIGGTTGDVVAPGTTFGDYWYANLRHTVRFDRAVESAIRCGARAFIEISAHPALLFAIGQNCEGAANLPDGPAVLVGSARRGERFVDALSANIVSAAVADPGYPWGDLGGDPLDGDVDLSGFPNAPMRAVPMWAHPEPLPPVSGLTIAVERWERMVPSTPVAGRHRHLAVLDLGAHRALAQTLCAAIDSHPDTELSAARDAELILVIAPDFEHTDAVRAAGALADLVGAGLLDYPMHIGARCQSVCLVTVGAEQVDAADAVPSAGQAALAAMHRSIGFEHPEQTFSHLDLPSWDLDPVLGVSVITAVLRGFGETALRGSVNGYTLFERTLADAPAVPNWSLDSGVLDDVVVTGGAGAIGMHYARYLAEHGARRIVLLSRRAADQATVAMLRKQHGTVIVSPPCDITDPTQLSAIAAEYGGVGASLIVHAAGSVISGTAPGVTSAAVVDNFAAKVLGLAQMIELWPLRPDVRTLLCSSVMGVWGGHGVVAYSAANRLLDVMAAQLRAQGRHCVAVKWGLWQAPKAGEPARGIADAVTIARVERSGLRQMAPQQAIEASLHEFTVDPLVFAADAARLQMLLDSRQFERYEGPTDPNLTIVDAVRTQLAAVLGIPQAGEVNLQESLFDLGVDSMLALDLRNRLKRSIGATVSLATLMGDITGDGLVAKLEDADERSHTAQKVDISRD</sequence>
<gene>
    <name evidence="5" type="ordered locus">MT2449</name>
</gene>
<dbReference type="InterPro" id="IPR020806">
    <property type="entry name" value="PKS_PP-bd"/>
</dbReference>
<dbReference type="InterPro" id="IPR016035">
    <property type="entry name" value="Acyl_Trfase/lysoPLipase"/>
</dbReference>
<dbReference type="FunFam" id="3.40.50.720:FF:000791">
    <property type="entry name" value="Polyketide synthetase mbtD"/>
    <property type="match status" value="1"/>
</dbReference>
<dbReference type="Gene3D" id="1.10.1200.10">
    <property type="entry name" value="ACP-like"/>
    <property type="match status" value="1"/>
</dbReference>
<protein>
    <submittedName>
        <fullName evidence="5">Polyketide synthase, putative</fullName>
    </submittedName>
</protein>
<organism evidence="5 6">
    <name type="scientific">Mycobacterium tuberculosis (strain CDC 1551 / Oshkosh)</name>
    <dbReference type="NCBI Taxonomy" id="83331"/>
    <lineage>
        <taxon>Bacteria</taxon>
        <taxon>Bacillati</taxon>
        <taxon>Actinomycetota</taxon>
        <taxon>Actinomycetes</taxon>
        <taxon>Mycobacteriales</taxon>
        <taxon>Mycobacteriaceae</taxon>
        <taxon>Mycobacterium</taxon>
        <taxon>Mycobacterium tuberculosis complex</taxon>
    </lineage>
</organism>
<dbReference type="SUPFAM" id="SSF52151">
    <property type="entry name" value="FabD/lysophospholipase-like"/>
    <property type="match status" value="1"/>
</dbReference>
<dbReference type="NCBIfam" id="NF037940">
    <property type="entry name" value="PKS_MbtD"/>
    <property type="match status" value="1"/>
</dbReference>
<dbReference type="Gene3D" id="3.30.70.3290">
    <property type="match status" value="1"/>
</dbReference>
<dbReference type="Gene3D" id="3.40.366.10">
    <property type="entry name" value="Malonyl-Coenzyme A Acyl Carrier Protein, domain 2"/>
    <property type="match status" value="1"/>
</dbReference>
<dbReference type="InterPro" id="IPR001227">
    <property type="entry name" value="Ac_transferase_dom_sf"/>
</dbReference>
<evidence type="ECO:0000256" key="1">
    <source>
        <dbReference type="ARBA" id="ARBA00022450"/>
    </source>
</evidence>
<dbReference type="InterPro" id="IPR050444">
    <property type="entry name" value="Polyketide_Synthase"/>
</dbReference>
<name>Q7D790_MYCTO</name>
<dbReference type="SMART" id="SM00827">
    <property type="entry name" value="PKS_AT"/>
    <property type="match status" value="1"/>
</dbReference>